<sequence>MQMIPLEIQAALWGLVAGGALLLGAAAGYFLRVPTRLASMIMAFGVGVLVSVLAFNLMDEAARTGGIGAAVAGFAAGGSVFALANSVLARAGAGERKNSARSGAGTAAASLAIAVGSLLDGIPESAAIGISLLDGEGVALVTMLAIFISNVPEGLSSTVGMKAEGKSAWYIFRIWGVIMLACSFSAFAGVALIGALGGFWIGGATAFAAGAIFVMLIDTMIPEAFDEIHALSGPVAAVGFLLAFAATHLL</sequence>
<accession>A0A2T7GAE6</accession>
<gene>
    <name evidence="2" type="ORF">DC366_05555</name>
</gene>
<feature type="transmembrane region" description="Helical" evidence="1">
    <location>
        <begin position="170"/>
        <end position="193"/>
    </location>
</feature>
<feature type="transmembrane region" description="Helical" evidence="1">
    <location>
        <begin position="37"/>
        <end position="55"/>
    </location>
</feature>
<name>A0A2T7GAE6_9RHOB</name>
<keyword evidence="1" id="KW-0472">Membrane</keyword>
<protein>
    <submittedName>
        <fullName evidence="2">ZIP family zinc transporter</fullName>
    </submittedName>
</protein>
<dbReference type="Proteomes" id="UP000244446">
    <property type="component" value="Unassembled WGS sequence"/>
</dbReference>
<comment type="caution">
    <text evidence="2">The sequence shown here is derived from an EMBL/GenBank/DDBJ whole genome shotgun (WGS) entry which is preliminary data.</text>
</comment>
<evidence type="ECO:0000313" key="3">
    <source>
        <dbReference type="Proteomes" id="UP000244446"/>
    </source>
</evidence>
<dbReference type="EMBL" id="QCYH01000002">
    <property type="protein sequence ID" value="PVA11391.1"/>
    <property type="molecule type" value="Genomic_DNA"/>
</dbReference>
<feature type="transmembrane region" description="Helical" evidence="1">
    <location>
        <begin position="67"/>
        <end position="88"/>
    </location>
</feature>
<feature type="transmembrane region" description="Helical" evidence="1">
    <location>
        <begin position="229"/>
        <end position="249"/>
    </location>
</feature>
<feature type="transmembrane region" description="Helical" evidence="1">
    <location>
        <begin position="100"/>
        <end position="119"/>
    </location>
</feature>
<keyword evidence="3" id="KW-1185">Reference proteome</keyword>
<keyword evidence="1" id="KW-0812">Transmembrane</keyword>
<proteinExistence type="predicted"/>
<reference evidence="2 3" key="1">
    <citation type="submission" date="2018-04" db="EMBL/GenBank/DDBJ databases">
        <title>Pelagivirga bohaiensis gen. nov., sp. nov., a bacterium isolated from the Bohai Sea.</title>
        <authorList>
            <person name="Ji X."/>
        </authorList>
    </citation>
    <scope>NUCLEOTIDE SEQUENCE [LARGE SCALE GENOMIC DNA]</scope>
    <source>
        <strain evidence="2 3">BH-SD19</strain>
    </source>
</reference>
<dbReference type="OrthoDB" id="1145132at2"/>
<evidence type="ECO:0000256" key="1">
    <source>
        <dbReference type="SAM" id="Phobius"/>
    </source>
</evidence>
<feature type="transmembrane region" description="Helical" evidence="1">
    <location>
        <begin position="199"/>
        <end position="217"/>
    </location>
</feature>
<feature type="transmembrane region" description="Helical" evidence="1">
    <location>
        <begin position="12"/>
        <end position="30"/>
    </location>
</feature>
<keyword evidence="1" id="KW-1133">Transmembrane helix</keyword>
<organism evidence="2 3">
    <name type="scientific">Pelagivirga sediminicola</name>
    <dbReference type="NCBI Taxonomy" id="2170575"/>
    <lineage>
        <taxon>Bacteria</taxon>
        <taxon>Pseudomonadati</taxon>
        <taxon>Pseudomonadota</taxon>
        <taxon>Alphaproteobacteria</taxon>
        <taxon>Rhodobacterales</taxon>
        <taxon>Paracoccaceae</taxon>
        <taxon>Pelagivirga</taxon>
    </lineage>
</organism>
<evidence type="ECO:0000313" key="2">
    <source>
        <dbReference type="EMBL" id="PVA11391.1"/>
    </source>
</evidence>
<feature type="transmembrane region" description="Helical" evidence="1">
    <location>
        <begin position="125"/>
        <end position="149"/>
    </location>
</feature>
<dbReference type="AlphaFoldDB" id="A0A2T7GAE6"/>
<dbReference type="RefSeq" id="WP_108691364.1">
    <property type="nucleotide sequence ID" value="NZ_QCYH01000002.1"/>
</dbReference>